<name>A0A1F7SJV3_9BACT</name>
<evidence type="ECO:0000313" key="8">
    <source>
        <dbReference type="Proteomes" id="UP000178082"/>
    </source>
</evidence>
<keyword evidence="5 6" id="KW-0472">Membrane</keyword>
<feature type="transmembrane region" description="Helical" evidence="6">
    <location>
        <begin position="327"/>
        <end position="346"/>
    </location>
</feature>
<dbReference type="InterPro" id="IPR005495">
    <property type="entry name" value="LptG/LptF_permease"/>
</dbReference>
<feature type="transmembrane region" description="Helical" evidence="6">
    <location>
        <begin position="117"/>
        <end position="139"/>
    </location>
</feature>
<sequence>MQVKDYKKLVMKRINPFRVKIIDKYLIREIFFPFISLLLIFTVLIILGNIRILIDLIVNRNIGLIYIIKLFIFLIPQFIGFIIPMALFIGVITAMFRMSSDNEMTVIKASGISLYRVSASVLVFSFLCTLASLMMMLIVTPVSYRYFRDFALELIQNQAVVGLQEKTFNEITDGVVLYPNEISSKGVLDEVLISDSRNENNKKTIFAKKGRLIPGKSSYEIALMLSDGTIHIGKGLSETYRLIRFSSMTLRLDLLKKIDPSEFKPQQKMMSVDELLEKRENKKSNLKRYNSITMEIHQKFAIPFSCIVFGVVAIPFGIIFQRSGKEPGYIICIFLMLTYFIFFMAGKRLGEEGIINPLVATWSPSLIFLSIGAYLLQRVANDKSSWILEISQRITYILSSIQRRLFRKGF</sequence>
<keyword evidence="3 6" id="KW-0812">Transmembrane</keyword>
<proteinExistence type="predicted"/>
<gene>
    <name evidence="7" type="ORF">A3G31_04215</name>
</gene>
<evidence type="ECO:0000313" key="7">
    <source>
        <dbReference type="EMBL" id="OGL54035.1"/>
    </source>
</evidence>
<dbReference type="STRING" id="1817883.A3G31_04215"/>
<evidence type="ECO:0000256" key="4">
    <source>
        <dbReference type="ARBA" id="ARBA00022989"/>
    </source>
</evidence>
<dbReference type="InterPro" id="IPR030922">
    <property type="entry name" value="LptF"/>
</dbReference>
<dbReference type="NCBIfam" id="TIGR04407">
    <property type="entry name" value="LptF_YjgP"/>
    <property type="match status" value="1"/>
</dbReference>
<feature type="transmembrane region" description="Helical" evidence="6">
    <location>
        <begin position="300"/>
        <end position="320"/>
    </location>
</feature>
<feature type="transmembrane region" description="Helical" evidence="6">
    <location>
        <begin position="30"/>
        <end position="54"/>
    </location>
</feature>
<organism evidence="7 8">
    <name type="scientific">Candidatus Schekmanbacteria bacterium RIFCSPLOWO2_12_FULL_38_15</name>
    <dbReference type="NCBI Taxonomy" id="1817883"/>
    <lineage>
        <taxon>Bacteria</taxon>
        <taxon>Candidatus Schekmaniibacteriota</taxon>
    </lineage>
</organism>
<dbReference type="GO" id="GO:0015920">
    <property type="term" value="P:lipopolysaccharide transport"/>
    <property type="evidence" value="ECO:0007669"/>
    <property type="project" value="TreeGrafter"/>
</dbReference>
<dbReference type="Pfam" id="PF03739">
    <property type="entry name" value="LptF_LptG"/>
    <property type="match status" value="1"/>
</dbReference>
<accession>A0A1F7SJV3</accession>
<protein>
    <submittedName>
        <fullName evidence="7">LPS export ABC transporter permease LptF</fullName>
    </submittedName>
</protein>
<dbReference type="PANTHER" id="PTHR33529">
    <property type="entry name" value="SLR0882 PROTEIN-RELATED"/>
    <property type="match status" value="1"/>
</dbReference>
<evidence type="ECO:0000256" key="3">
    <source>
        <dbReference type="ARBA" id="ARBA00022692"/>
    </source>
</evidence>
<feature type="transmembrane region" description="Helical" evidence="6">
    <location>
        <begin position="358"/>
        <end position="376"/>
    </location>
</feature>
<evidence type="ECO:0000256" key="5">
    <source>
        <dbReference type="ARBA" id="ARBA00023136"/>
    </source>
</evidence>
<comment type="subcellular location">
    <subcellularLocation>
        <location evidence="1">Cell membrane</location>
        <topology evidence="1">Multi-pass membrane protein</topology>
    </subcellularLocation>
</comment>
<dbReference type="AlphaFoldDB" id="A0A1F7SJV3"/>
<dbReference type="GO" id="GO:0043190">
    <property type="term" value="C:ATP-binding cassette (ABC) transporter complex"/>
    <property type="evidence" value="ECO:0007669"/>
    <property type="project" value="InterPro"/>
</dbReference>
<dbReference type="PANTHER" id="PTHR33529:SF6">
    <property type="entry name" value="YJGP_YJGQ FAMILY PERMEASE"/>
    <property type="match status" value="1"/>
</dbReference>
<keyword evidence="4 6" id="KW-1133">Transmembrane helix</keyword>
<dbReference type="Proteomes" id="UP000178082">
    <property type="component" value="Unassembled WGS sequence"/>
</dbReference>
<feature type="transmembrane region" description="Helical" evidence="6">
    <location>
        <begin position="66"/>
        <end position="96"/>
    </location>
</feature>
<dbReference type="EMBL" id="MGDI01000017">
    <property type="protein sequence ID" value="OGL54035.1"/>
    <property type="molecule type" value="Genomic_DNA"/>
</dbReference>
<evidence type="ECO:0000256" key="6">
    <source>
        <dbReference type="SAM" id="Phobius"/>
    </source>
</evidence>
<comment type="caution">
    <text evidence="7">The sequence shown here is derived from an EMBL/GenBank/DDBJ whole genome shotgun (WGS) entry which is preliminary data.</text>
</comment>
<dbReference type="GO" id="GO:0055085">
    <property type="term" value="P:transmembrane transport"/>
    <property type="evidence" value="ECO:0007669"/>
    <property type="project" value="InterPro"/>
</dbReference>
<keyword evidence="2" id="KW-1003">Cell membrane</keyword>
<evidence type="ECO:0000256" key="1">
    <source>
        <dbReference type="ARBA" id="ARBA00004651"/>
    </source>
</evidence>
<evidence type="ECO:0000256" key="2">
    <source>
        <dbReference type="ARBA" id="ARBA00022475"/>
    </source>
</evidence>
<reference evidence="7 8" key="1">
    <citation type="journal article" date="2016" name="Nat. Commun.">
        <title>Thousands of microbial genomes shed light on interconnected biogeochemical processes in an aquifer system.</title>
        <authorList>
            <person name="Anantharaman K."/>
            <person name="Brown C.T."/>
            <person name="Hug L.A."/>
            <person name="Sharon I."/>
            <person name="Castelle C.J."/>
            <person name="Probst A.J."/>
            <person name="Thomas B.C."/>
            <person name="Singh A."/>
            <person name="Wilkins M.J."/>
            <person name="Karaoz U."/>
            <person name="Brodie E.L."/>
            <person name="Williams K.H."/>
            <person name="Hubbard S.S."/>
            <person name="Banfield J.F."/>
        </authorList>
    </citation>
    <scope>NUCLEOTIDE SEQUENCE [LARGE SCALE GENOMIC DNA]</scope>
</reference>